<feature type="compositionally biased region" description="Low complexity" evidence="1">
    <location>
        <begin position="314"/>
        <end position="336"/>
    </location>
</feature>
<keyword evidence="3" id="KW-1185">Reference proteome</keyword>
<feature type="compositionally biased region" description="Polar residues" evidence="1">
    <location>
        <begin position="33"/>
        <end position="47"/>
    </location>
</feature>
<gene>
    <name evidence="2" type="ORF">BDW42DRAFT_175581</name>
</gene>
<feature type="compositionally biased region" description="Gly residues" evidence="1">
    <location>
        <begin position="74"/>
        <end position="87"/>
    </location>
</feature>
<reference evidence="3" key="1">
    <citation type="submission" date="2017-12" db="EMBL/GenBank/DDBJ databases">
        <authorList>
            <consortium name="DOE Joint Genome Institute"/>
            <person name="Mondo S.J."/>
            <person name="Kjaerbolling I."/>
            <person name="Vesth T.C."/>
            <person name="Frisvad J.C."/>
            <person name="Nybo J.L."/>
            <person name="Theobald S."/>
            <person name="Kuo A."/>
            <person name="Bowyer P."/>
            <person name="Matsuda Y."/>
            <person name="Lyhne E.K."/>
            <person name="Kogle M.E."/>
            <person name="Clum A."/>
            <person name="Lipzen A."/>
            <person name="Salamov A."/>
            <person name="Ngan C.Y."/>
            <person name="Daum C."/>
            <person name="Chiniquy J."/>
            <person name="Barry K."/>
            <person name="LaButti K."/>
            <person name="Haridas S."/>
            <person name="Simmons B.A."/>
            <person name="Magnuson J.K."/>
            <person name="Mortensen U.H."/>
            <person name="Larsen T.O."/>
            <person name="Grigoriev I.V."/>
            <person name="Baker S.E."/>
            <person name="Andersen M.R."/>
            <person name="Nordberg H.P."/>
            <person name="Cantor M.N."/>
            <person name="Hua S.X."/>
        </authorList>
    </citation>
    <scope>NUCLEOTIDE SEQUENCE [LARGE SCALE GENOMIC DNA]</scope>
    <source>
        <strain evidence="3">IBT 19404</strain>
    </source>
</reference>
<name>A0A2J5HLQ0_9EURO</name>
<dbReference type="Proteomes" id="UP000235023">
    <property type="component" value="Unassembled WGS sequence"/>
</dbReference>
<dbReference type="OrthoDB" id="5427526at2759"/>
<evidence type="ECO:0000313" key="2">
    <source>
        <dbReference type="EMBL" id="PLN78082.1"/>
    </source>
</evidence>
<evidence type="ECO:0000313" key="3">
    <source>
        <dbReference type="Proteomes" id="UP000235023"/>
    </source>
</evidence>
<evidence type="ECO:0000256" key="1">
    <source>
        <dbReference type="SAM" id="MobiDB-lite"/>
    </source>
</evidence>
<dbReference type="EMBL" id="KZ559583">
    <property type="protein sequence ID" value="PLN78082.1"/>
    <property type="molecule type" value="Genomic_DNA"/>
</dbReference>
<feature type="region of interest" description="Disordered" evidence="1">
    <location>
        <begin position="309"/>
        <end position="336"/>
    </location>
</feature>
<proteinExistence type="predicted"/>
<feature type="region of interest" description="Disordered" evidence="1">
    <location>
        <begin position="109"/>
        <end position="195"/>
    </location>
</feature>
<accession>A0A2J5HLQ0</accession>
<feature type="region of interest" description="Disordered" evidence="1">
    <location>
        <begin position="1"/>
        <end position="87"/>
    </location>
</feature>
<protein>
    <submittedName>
        <fullName evidence="2">Uncharacterized protein</fullName>
    </submittedName>
</protein>
<organism evidence="2 3">
    <name type="scientific">Aspergillus taichungensis</name>
    <dbReference type="NCBI Taxonomy" id="482145"/>
    <lineage>
        <taxon>Eukaryota</taxon>
        <taxon>Fungi</taxon>
        <taxon>Dikarya</taxon>
        <taxon>Ascomycota</taxon>
        <taxon>Pezizomycotina</taxon>
        <taxon>Eurotiomycetes</taxon>
        <taxon>Eurotiomycetidae</taxon>
        <taxon>Eurotiales</taxon>
        <taxon>Aspergillaceae</taxon>
        <taxon>Aspergillus</taxon>
        <taxon>Aspergillus subgen. Circumdati</taxon>
    </lineage>
</organism>
<dbReference type="AlphaFoldDB" id="A0A2J5HLQ0"/>
<sequence>MPAIPPSPLSISHRHNRSRSSNLDLDSPISPGVYTSNGFSHSPLQSPRHQHHLSHTMNGSQRMSGDFGDAADAAGGGDGGGGGGGLGNLADELADAWEAEESGYGYVSGQEMETSPADHHHHHHAQRAAATSDSEDGYHMVGARTPSSGYDSERGSLQPPKPKTRNGGAPAHRQHRRHESHYDGSDYGNDSDLDESADISLGLESQMAEVESLARRGLENNGSENDHVIARAVTALQDLGGQSGVENNAMRLITAHSSITSHLTHQTRALQTLTHPLLFSPFPLLSADAIDALIPLIDDELLPTLPYPFPADQNRPSPNATTTNTTTTISSRPTTPAVNPLVSLQTLIAQTSDITLSLRSLSDTLYESRQLTATASRRLRSARELVADLRREDEAREEGTRWIEKGDWDSRIRDRTAGRECGDVVSGFEAVCGEWRERLFGAAAAGGEVAAA</sequence>